<reference evidence="2 3" key="1">
    <citation type="submission" date="2021-01" db="EMBL/GenBank/DDBJ databases">
        <title>Genomic Encyclopedia of Type Strains, Phase IV (KMG-IV): sequencing the most valuable type-strain genomes for metagenomic binning, comparative biology and taxonomic classification.</title>
        <authorList>
            <person name="Goeker M."/>
        </authorList>
    </citation>
    <scope>NUCLEOTIDE SEQUENCE [LARGE SCALE GENOMIC DNA]</scope>
    <source>
        <strain evidence="2 3">DSM 23711</strain>
    </source>
</reference>
<accession>A0ABS2MZ84</accession>
<dbReference type="EMBL" id="JAFBDR010000007">
    <property type="protein sequence ID" value="MBM7571187.1"/>
    <property type="molecule type" value="Genomic_DNA"/>
</dbReference>
<evidence type="ECO:0008006" key="4">
    <source>
        <dbReference type="Google" id="ProtNLM"/>
    </source>
</evidence>
<comment type="caution">
    <text evidence="2">The sequence shown here is derived from an EMBL/GenBank/DDBJ whole genome shotgun (WGS) entry which is preliminary data.</text>
</comment>
<keyword evidence="1" id="KW-1133">Transmembrane helix</keyword>
<dbReference type="InterPro" id="IPR010773">
    <property type="entry name" value="Mycophage_PG1_Gp7"/>
</dbReference>
<dbReference type="Pfam" id="PF07098">
    <property type="entry name" value="DUF1360"/>
    <property type="match status" value="1"/>
</dbReference>
<keyword evidence="1" id="KW-0812">Transmembrane</keyword>
<evidence type="ECO:0000313" key="2">
    <source>
        <dbReference type="EMBL" id="MBM7571187.1"/>
    </source>
</evidence>
<gene>
    <name evidence="2" type="ORF">JOC48_001670</name>
</gene>
<evidence type="ECO:0000256" key="1">
    <source>
        <dbReference type="SAM" id="Phobius"/>
    </source>
</evidence>
<name>A0ABS2MZ84_9BACI</name>
<keyword evidence="1" id="KW-0472">Membrane</keyword>
<dbReference type="RefSeq" id="WP_204498633.1">
    <property type="nucleotide sequence ID" value="NZ_JAFBDR010000007.1"/>
</dbReference>
<feature type="transmembrane region" description="Helical" evidence="1">
    <location>
        <begin position="61"/>
        <end position="84"/>
    </location>
</feature>
<feature type="transmembrane region" description="Helical" evidence="1">
    <location>
        <begin position="90"/>
        <end position="115"/>
    </location>
</feature>
<sequence>MLSWFSFILLGIATFRLTHLLVFDEITSFIRAPFHEIKEEVLDDGRVEEVISIKGEGLRRFIGELLSCHWCTGVWCACFLYFGFMYIPSIFIPLIVILAVAGVASFIEVVLLRIID</sequence>
<dbReference type="Proteomes" id="UP001296943">
    <property type="component" value="Unassembled WGS sequence"/>
</dbReference>
<feature type="transmembrane region" description="Helical" evidence="1">
    <location>
        <begin position="6"/>
        <end position="23"/>
    </location>
</feature>
<organism evidence="2 3">
    <name type="scientific">Aquibacillus albus</name>
    <dbReference type="NCBI Taxonomy" id="1168171"/>
    <lineage>
        <taxon>Bacteria</taxon>
        <taxon>Bacillati</taxon>
        <taxon>Bacillota</taxon>
        <taxon>Bacilli</taxon>
        <taxon>Bacillales</taxon>
        <taxon>Bacillaceae</taxon>
        <taxon>Aquibacillus</taxon>
    </lineage>
</organism>
<protein>
    <recommendedName>
        <fullName evidence="4">DUF1360 domain-containing protein</fullName>
    </recommendedName>
</protein>
<evidence type="ECO:0000313" key="3">
    <source>
        <dbReference type="Proteomes" id="UP001296943"/>
    </source>
</evidence>
<proteinExistence type="predicted"/>
<keyword evidence="3" id="KW-1185">Reference proteome</keyword>